<dbReference type="OrthoDB" id="7167967at2759"/>
<dbReference type="EMBL" id="BGZK01002309">
    <property type="protein sequence ID" value="GBP92781.1"/>
    <property type="molecule type" value="Genomic_DNA"/>
</dbReference>
<name>A0A4C1ZVA2_EUMVA</name>
<evidence type="ECO:0000313" key="2">
    <source>
        <dbReference type="EMBL" id="GBP92781.1"/>
    </source>
</evidence>
<feature type="region of interest" description="Disordered" evidence="1">
    <location>
        <begin position="37"/>
        <end position="60"/>
    </location>
</feature>
<reference evidence="2 3" key="1">
    <citation type="journal article" date="2019" name="Commun. Biol.">
        <title>The bagworm genome reveals a unique fibroin gene that provides high tensile strength.</title>
        <authorList>
            <person name="Kono N."/>
            <person name="Nakamura H."/>
            <person name="Ohtoshi R."/>
            <person name="Tomita M."/>
            <person name="Numata K."/>
            <person name="Arakawa K."/>
        </authorList>
    </citation>
    <scope>NUCLEOTIDE SEQUENCE [LARGE SCALE GENOMIC DNA]</scope>
</reference>
<organism evidence="2 3">
    <name type="scientific">Eumeta variegata</name>
    <name type="common">Bagworm moth</name>
    <name type="synonym">Eumeta japonica</name>
    <dbReference type="NCBI Taxonomy" id="151549"/>
    <lineage>
        <taxon>Eukaryota</taxon>
        <taxon>Metazoa</taxon>
        <taxon>Ecdysozoa</taxon>
        <taxon>Arthropoda</taxon>
        <taxon>Hexapoda</taxon>
        <taxon>Insecta</taxon>
        <taxon>Pterygota</taxon>
        <taxon>Neoptera</taxon>
        <taxon>Endopterygota</taxon>
        <taxon>Lepidoptera</taxon>
        <taxon>Glossata</taxon>
        <taxon>Ditrysia</taxon>
        <taxon>Tineoidea</taxon>
        <taxon>Psychidae</taxon>
        <taxon>Oiketicinae</taxon>
        <taxon>Eumeta</taxon>
    </lineage>
</organism>
<protein>
    <submittedName>
        <fullName evidence="2">Uncharacterized protein</fullName>
    </submittedName>
</protein>
<gene>
    <name evidence="2" type="ORF">EVAR_98524_1</name>
</gene>
<dbReference type="Proteomes" id="UP000299102">
    <property type="component" value="Unassembled WGS sequence"/>
</dbReference>
<feature type="region of interest" description="Disordered" evidence="1">
    <location>
        <begin position="87"/>
        <end position="113"/>
    </location>
</feature>
<sequence length="338" mass="37917">MSDVGESGPRKKKWANGFRSVVMKMYGDGDIIAISATAERNEAKVSDEKENKNSRKGGHLVGWSFESPYVHSSPAKVVYRKASRSRYGKPKSKYGAPKLKHESTGFGEPPINYVQTPKVTKTYAEPPSDAYNTPLINTYHQYPTGQEFSHDQTRQNYYAGPDHPISPGVSAPAQWQSDYAPNQPFYDNNYEDSYSQQFYSTVNEARPIEDGLLDGQTVNDDYAEQTERFNPKPTIATYPRRILKRKPYTFRSKKASRPQFGDKIIVGGKYAEPPARYVPKFQSSVPTHSDNSFSATNNWMDSEMAGTAGSAVSSYINYKNSNLAFSPQNLNDVFSIVD</sequence>
<proteinExistence type="predicted"/>
<keyword evidence="3" id="KW-1185">Reference proteome</keyword>
<feature type="compositionally biased region" description="Basic and acidic residues" evidence="1">
    <location>
        <begin position="39"/>
        <end position="53"/>
    </location>
</feature>
<comment type="caution">
    <text evidence="2">The sequence shown here is derived from an EMBL/GenBank/DDBJ whole genome shotgun (WGS) entry which is preliminary data.</text>
</comment>
<evidence type="ECO:0000256" key="1">
    <source>
        <dbReference type="SAM" id="MobiDB-lite"/>
    </source>
</evidence>
<accession>A0A4C1ZVA2</accession>
<dbReference type="AlphaFoldDB" id="A0A4C1ZVA2"/>
<evidence type="ECO:0000313" key="3">
    <source>
        <dbReference type="Proteomes" id="UP000299102"/>
    </source>
</evidence>